<dbReference type="Gene3D" id="3.40.50.620">
    <property type="entry name" value="HUPs"/>
    <property type="match status" value="1"/>
</dbReference>
<dbReference type="HAMAP" id="MF_00244">
    <property type="entry name" value="NaMN_adenylyltr"/>
    <property type="match status" value="1"/>
</dbReference>
<evidence type="ECO:0000256" key="6">
    <source>
        <dbReference type="ARBA" id="ARBA00022695"/>
    </source>
</evidence>
<keyword evidence="7 11" id="KW-0547">Nucleotide-binding</keyword>
<dbReference type="KEGG" id="bomb:GT348_00130"/>
<comment type="pathway">
    <text evidence="2 11">Cofactor biosynthesis; NAD(+) biosynthesis; deamido-NAD(+) from nicotinate D-ribonucleotide: step 1/1.</text>
</comment>
<feature type="domain" description="Cytidyltransferase-like" evidence="12">
    <location>
        <begin position="27"/>
        <end position="207"/>
    </location>
</feature>
<gene>
    <name evidence="11" type="primary">nadD</name>
    <name evidence="13" type="ORF">GT348_00130</name>
</gene>
<evidence type="ECO:0000256" key="4">
    <source>
        <dbReference type="ARBA" id="ARBA00022642"/>
    </source>
</evidence>
<dbReference type="GO" id="GO:0005524">
    <property type="term" value="F:ATP binding"/>
    <property type="evidence" value="ECO:0007669"/>
    <property type="project" value="UniProtKB-KW"/>
</dbReference>
<dbReference type="GO" id="GO:0004515">
    <property type="term" value="F:nicotinate-nucleotide adenylyltransferase activity"/>
    <property type="evidence" value="ECO:0007669"/>
    <property type="project" value="UniProtKB-UniRule"/>
</dbReference>
<keyword evidence="6 11" id="KW-0548">Nucleotidyltransferase</keyword>
<dbReference type="PANTHER" id="PTHR39321">
    <property type="entry name" value="NICOTINATE-NUCLEOTIDE ADENYLYLTRANSFERASE-RELATED"/>
    <property type="match status" value="1"/>
</dbReference>
<evidence type="ECO:0000256" key="11">
    <source>
        <dbReference type="HAMAP-Rule" id="MF_00244"/>
    </source>
</evidence>
<keyword evidence="9 11" id="KW-0520">NAD</keyword>
<keyword evidence="4 11" id="KW-0662">Pyridine nucleotide biosynthesis</keyword>
<dbReference type="CDD" id="cd02165">
    <property type="entry name" value="NMNAT"/>
    <property type="match status" value="1"/>
</dbReference>
<keyword evidence="5 11" id="KW-0808">Transferase</keyword>
<dbReference type="Pfam" id="PF01467">
    <property type="entry name" value="CTP_transf_like"/>
    <property type="match status" value="1"/>
</dbReference>
<dbReference type="InterPro" id="IPR014729">
    <property type="entry name" value="Rossmann-like_a/b/a_fold"/>
</dbReference>
<evidence type="ECO:0000256" key="1">
    <source>
        <dbReference type="ARBA" id="ARBA00002324"/>
    </source>
</evidence>
<dbReference type="PANTHER" id="PTHR39321:SF3">
    <property type="entry name" value="PHOSPHOPANTETHEINE ADENYLYLTRANSFERASE"/>
    <property type="match status" value="1"/>
</dbReference>
<sequence length="222" mass="25609">MNPHLKKLFKNSYLSPWGDKRRIRVGLLGGSFNPAHEGHKQIAQQALKSLQLDQVWLLVSPGNPLKSARMMAPFAQRLATAQSIADGKHIIATDIEFRLKERFTWRTVLKLKKLYPNIRFVWLMGSDGFAQFSQWKRWQYLAKIIPIAIFPRPNTIMPALRGKASSAMRRHRRVARQAATILNEKIMPCWSFLSTAQNPISSTYIRESGQFNPHHNRSKKDH</sequence>
<evidence type="ECO:0000256" key="10">
    <source>
        <dbReference type="ARBA" id="ARBA00048721"/>
    </source>
</evidence>
<evidence type="ECO:0000256" key="2">
    <source>
        <dbReference type="ARBA" id="ARBA00005019"/>
    </source>
</evidence>
<evidence type="ECO:0000313" key="13">
    <source>
        <dbReference type="EMBL" id="QHI96306.1"/>
    </source>
</evidence>
<comment type="function">
    <text evidence="1 11">Catalyzes the reversible adenylation of nicotinate mononucleotide (NaMN) to nicotinic acid adenine dinucleotide (NaAD).</text>
</comment>
<comment type="similarity">
    <text evidence="3 11">Belongs to the NadD family.</text>
</comment>
<evidence type="ECO:0000313" key="14">
    <source>
        <dbReference type="Proteomes" id="UP000463975"/>
    </source>
</evidence>
<evidence type="ECO:0000256" key="7">
    <source>
        <dbReference type="ARBA" id="ARBA00022741"/>
    </source>
</evidence>
<organism evidence="13 14">
    <name type="scientific">Aristophania vespae</name>
    <dbReference type="NCBI Taxonomy" id="2697033"/>
    <lineage>
        <taxon>Bacteria</taxon>
        <taxon>Pseudomonadati</taxon>
        <taxon>Pseudomonadota</taxon>
        <taxon>Alphaproteobacteria</taxon>
        <taxon>Acetobacterales</taxon>
        <taxon>Acetobacteraceae</taxon>
        <taxon>Aristophania</taxon>
    </lineage>
</organism>
<dbReference type="InterPro" id="IPR005248">
    <property type="entry name" value="NadD/NMNAT"/>
</dbReference>
<name>A0A6P1NDC6_9PROT</name>
<evidence type="ECO:0000256" key="8">
    <source>
        <dbReference type="ARBA" id="ARBA00022840"/>
    </source>
</evidence>
<dbReference type="EMBL" id="CP047652">
    <property type="protein sequence ID" value="QHI96306.1"/>
    <property type="molecule type" value="Genomic_DNA"/>
</dbReference>
<evidence type="ECO:0000256" key="9">
    <source>
        <dbReference type="ARBA" id="ARBA00023027"/>
    </source>
</evidence>
<evidence type="ECO:0000256" key="5">
    <source>
        <dbReference type="ARBA" id="ARBA00022679"/>
    </source>
</evidence>
<accession>A0A6P1NDC6</accession>
<proteinExistence type="inferred from homology"/>
<dbReference type="NCBIfam" id="NF000843">
    <property type="entry name" value="PRK00071.2-2"/>
    <property type="match status" value="1"/>
</dbReference>
<keyword evidence="8 11" id="KW-0067">ATP-binding</keyword>
<protein>
    <recommendedName>
        <fullName evidence="11">Probable nicotinate-nucleotide adenylyltransferase</fullName>
        <ecNumber evidence="11">2.7.7.18</ecNumber>
    </recommendedName>
    <alternativeName>
        <fullName evidence="11">Deamido-NAD(+) diphosphorylase</fullName>
    </alternativeName>
    <alternativeName>
        <fullName evidence="11">Deamido-NAD(+) pyrophosphorylase</fullName>
    </alternativeName>
    <alternativeName>
        <fullName evidence="11">Nicotinate mononucleotide adenylyltransferase</fullName>
        <shortName evidence="11">NaMN adenylyltransferase</shortName>
    </alternativeName>
</protein>
<dbReference type="EC" id="2.7.7.18" evidence="11"/>
<dbReference type="GO" id="GO:0009435">
    <property type="term" value="P:NAD+ biosynthetic process"/>
    <property type="evidence" value="ECO:0007669"/>
    <property type="project" value="UniProtKB-UniRule"/>
</dbReference>
<evidence type="ECO:0000259" key="12">
    <source>
        <dbReference type="Pfam" id="PF01467"/>
    </source>
</evidence>
<evidence type="ECO:0000256" key="3">
    <source>
        <dbReference type="ARBA" id="ARBA00009014"/>
    </source>
</evidence>
<dbReference type="AlphaFoldDB" id="A0A6P1NDC6"/>
<reference evidence="13 14" key="1">
    <citation type="submission" date="2020-01" db="EMBL/GenBank/DDBJ databases">
        <title>Genome sequencing of strain KACC 21507.</title>
        <authorList>
            <person name="Heo J."/>
            <person name="Kim S.-J."/>
            <person name="Kim J.-S."/>
            <person name="Hong S.-B."/>
            <person name="Kwon S.-W."/>
        </authorList>
    </citation>
    <scope>NUCLEOTIDE SEQUENCE [LARGE SCALE GENOMIC DNA]</scope>
    <source>
        <strain evidence="13 14">KACC 21507</strain>
    </source>
</reference>
<dbReference type="SUPFAM" id="SSF52374">
    <property type="entry name" value="Nucleotidylyl transferase"/>
    <property type="match status" value="1"/>
</dbReference>
<comment type="catalytic activity">
    <reaction evidence="10 11">
        <text>nicotinate beta-D-ribonucleotide + ATP + H(+) = deamido-NAD(+) + diphosphate</text>
        <dbReference type="Rhea" id="RHEA:22860"/>
        <dbReference type="ChEBI" id="CHEBI:15378"/>
        <dbReference type="ChEBI" id="CHEBI:30616"/>
        <dbReference type="ChEBI" id="CHEBI:33019"/>
        <dbReference type="ChEBI" id="CHEBI:57502"/>
        <dbReference type="ChEBI" id="CHEBI:58437"/>
        <dbReference type="EC" id="2.7.7.18"/>
    </reaction>
</comment>
<keyword evidence="14" id="KW-1185">Reference proteome</keyword>
<dbReference type="UniPathway" id="UPA00253">
    <property type="reaction ID" value="UER00332"/>
</dbReference>
<dbReference type="Proteomes" id="UP000463975">
    <property type="component" value="Chromosome"/>
</dbReference>
<dbReference type="InterPro" id="IPR004821">
    <property type="entry name" value="Cyt_trans-like"/>
</dbReference>